<accession>A0AAN7LUB6</accession>
<sequence>MQNCWRRLREQLSLVGFYLTTDQTIATEQICVDSAEDLSQQVYTAPFVSKVVGRGIAKAKVEAVMKVMGPHLHFYEAVNHEMFHRNQEDVKTTRQLKKIRKRKHSWFWRSIAATTSIGVVALSWTYFQAGKGSSPHGDENN</sequence>
<name>A0AAN7LUB6_TRANT</name>
<dbReference type="Proteomes" id="UP001346149">
    <property type="component" value="Unassembled WGS sequence"/>
</dbReference>
<dbReference type="PANTHER" id="PTHR35490">
    <property type="entry name" value="BACTERIOPHAGE N4 ADSORPTION B PROTEIN"/>
    <property type="match status" value="1"/>
</dbReference>
<proteinExistence type="predicted"/>
<dbReference type="PANTHER" id="PTHR35490:SF2">
    <property type="entry name" value="BACTERIOPHAGE N4 ADSORPTION B PROTEIN"/>
    <property type="match status" value="1"/>
</dbReference>
<keyword evidence="1" id="KW-0812">Transmembrane</keyword>
<evidence type="ECO:0000313" key="3">
    <source>
        <dbReference type="Proteomes" id="UP001346149"/>
    </source>
</evidence>
<organism evidence="2 3">
    <name type="scientific">Trapa natans</name>
    <name type="common">Water chestnut</name>
    <dbReference type="NCBI Taxonomy" id="22666"/>
    <lineage>
        <taxon>Eukaryota</taxon>
        <taxon>Viridiplantae</taxon>
        <taxon>Streptophyta</taxon>
        <taxon>Embryophyta</taxon>
        <taxon>Tracheophyta</taxon>
        <taxon>Spermatophyta</taxon>
        <taxon>Magnoliopsida</taxon>
        <taxon>eudicotyledons</taxon>
        <taxon>Gunneridae</taxon>
        <taxon>Pentapetalae</taxon>
        <taxon>rosids</taxon>
        <taxon>malvids</taxon>
        <taxon>Myrtales</taxon>
        <taxon>Lythraceae</taxon>
        <taxon>Trapa</taxon>
    </lineage>
</organism>
<dbReference type="AlphaFoldDB" id="A0AAN7LUB6"/>
<gene>
    <name evidence="2" type="ORF">SAY86_002786</name>
</gene>
<keyword evidence="3" id="KW-1185">Reference proteome</keyword>
<dbReference type="EMBL" id="JAXQNO010000013">
    <property type="protein sequence ID" value="KAK4786097.1"/>
    <property type="molecule type" value="Genomic_DNA"/>
</dbReference>
<evidence type="ECO:0000313" key="2">
    <source>
        <dbReference type="EMBL" id="KAK4786097.1"/>
    </source>
</evidence>
<keyword evidence="1" id="KW-0472">Membrane</keyword>
<feature type="transmembrane region" description="Helical" evidence="1">
    <location>
        <begin position="106"/>
        <end position="127"/>
    </location>
</feature>
<keyword evidence="1" id="KW-1133">Transmembrane helix</keyword>
<evidence type="ECO:0000256" key="1">
    <source>
        <dbReference type="SAM" id="Phobius"/>
    </source>
</evidence>
<comment type="caution">
    <text evidence="2">The sequence shown here is derived from an EMBL/GenBank/DDBJ whole genome shotgun (WGS) entry which is preliminary data.</text>
</comment>
<reference evidence="2 3" key="1">
    <citation type="journal article" date="2023" name="Hortic Res">
        <title>Pangenome of water caltrop reveals structural variations and asymmetric subgenome divergence after allopolyploidization.</title>
        <authorList>
            <person name="Zhang X."/>
            <person name="Chen Y."/>
            <person name="Wang L."/>
            <person name="Yuan Y."/>
            <person name="Fang M."/>
            <person name="Shi L."/>
            <person name="Lu R."/>
            <person name="Comes H.P."/>
            <person name="Ma Y."/>
            <person name="Chen Y."/>
            <person name="Huang G."/>
            <person name="Zhou Y."/>
            <person name="Zheng Z."/>
            <person name="Qiu Y."/>
        </authorList>
    </citation>
    <scope>NUCLEOTIDE SEQUENCE [LARGE SCALE GENOMIC DNA]</scope>
    <source>
        <strain evidence="2">F231</strain>
    </source>
</reference>
<protein>
    <submittedName>
        <fullName evidence="2">Uncharacterized protein</fullName>
    </submittedName>
</protein>